<protein>
    <submittedName>
        <fullName evidence="2">Uncharacterized protein</fullName>
    </submittedName>
</protein>
<dbReference type="AlphaFoldDB" id="A0A058Z280"/>
<sequence length="74" mass="8065">MSGHSAPVKTGYRLERLRDEAQNSASDVLRREHSVKRPLSILQRDSSSFASSFSGSGSTGCVCLPLLARLHGRH</sequence>
<dbReference type="Proteomes" id="UP000030693">
    <property type="component" value="Unassembled WGS sequence"/>
</dbReference>
<dbReference type="GeneID" id="20529894"/>
<proteinExistence type="predicted"/>
<feature type="compositionally biased region" description="Basic and acidic residues" evidence="1">
    <location>
        <begin position="12"/>
        <end position="21"/>
    </location>
</feature>
<evidence type="ECO:0000313" key="3">
    <source>
        <dbReference type="Proteomes" id="UP000030693"/>
    </source>
</evidence>
<evidence type="ECO:0000313" key="2">
    <source>
        <dbReference type="EMBL" id="KCV68246.1"/>
    </source>
</evidence>
<feature type="region of interest" description="Disordered" evidence="1">
    <location>
        <begin position="1"/>
        <end position="32"/>
    </location>
</feature>
<dbReference type="EMBL" id="KB932209">
    <property type="protein sequence ID" value="KCV68246.1"/>
    <property type="molecule type" value="Genomic_DNA"/>
</dbReference>
<organism evidence="2">
    <name type="scientific">Fonticula alba</name>
    <name type="common">Slime mold</name>
    <dbReference type="NCBI Taxonomy" id="691883"/>
    <lineage>
        <taxon>Eukaryota</taxon>
        <taxon>Rotosphaerida</taxon>
        <taxon>Fonticulaceae</taxon>
        <taxon>Fonticula</taxon>
    </lineage>
</organism>
<accession>A0A058Z280</accession>
<evidence type="ECO:0000256" key="1">
    <source>
        <dbReference type="SAM" id="MobiDB-lite"/>
    </source>
</evidence>
<reference evidence="2" key="1">
    <citation type="submission" date="2013-04" db="EMBL/GenBank/DDBJ databases">
        <title>The Genome Sequence of Fonticula alba ATCC 38817.</title>
        <authorList>
            <consortium name="The Broad Institute Genomics Platform"/>
            <person name="Russ C."/>
            <person name="Cuomo C."/>
            <person name="Burger G."/>
            <person name="Gray M.W."/>
            <person name="Holland P.W.H."/>
            <person name="King N."/>
            <person name="Lang F.B.F."/>
            <person name="Roger A.J."/>
            <person name="Ruiz-Trillo I."/>
            <person name="Brown M."/>
            <person name="Walker B."/>
            <person name="Young S."/>
            <person name="Zeng Q."/>
            <person name="Gargeya S."/>
            <person name="Fitzgerald M."/>
            <person name="Haas B."/>
            <person name="Abouelleil A."/>
            <person name="Allen A.W."/>
            <person name="Alvarado L."/>
            <person name="Arachchi H.M."/>
            <person name="Berlin A.M."/>
            <person name="Chapman S.B."/>
            <person name="Gainer-Dewar J."/>
            <person name="Goldberg J."/>
            <person name="Griggs A."/>
            <person name="Gujja S."/>
            <person name="Hansen M."/>
            <person name="Howarth C."/>
            <person name="Imamovic A."/>
            <person name="Ireland A."/>
            <person name="Larimer J."/>
            <person name="McCowan C."/>
            <person name="Murphy C."/>
            <person name="Pearson M."/>
            <person name="Poon T.W."/>
            <person name="Priest M."/>
            <person name="Roberts A."/>
            <person name="Saif S."/>
            <person name="Shea T."/>
            <person name="Sisk P."/>
            <person name="Sykes S."/>
            <person name="Wortman J."/>
            <person name="Nusbaum C."/>
            <person name="Birren B."/>
        </authorList>
    </citation>
    <scope>NUCLEOTIDE SEQUENCE [LARGE SCALE GENOMIC DNA]</scope>
    <source>
        <strain evidence="2">ATCC 38817</strain>
    </source>
</reference>
<keyword evidence="3" id="KW-1185">Reference proteome</keyword>
<gene>
    <name evidence="2" type="ORF">H696_05169</name>
</gene>
<name>A0A058Z280_FONAL</name>
<dbReference type="RefSeq" id="XP_009497300.1">
    <property type="nucleotide sequence ID" value="XM_009499025.1"/>
</dbReference>